<gene>
    <name evidence="2" type="ORF">NA56DRAFT_291442</name>
</gene>
<dbReference type="OrthoDB" id="3021074at2759"/>
<keyword evidence="1" id="KW-1133">Transmembrane helix</keyword>
<protein>
    <submittedName>
        <fullName evidence="2">Uncharacterized protein</fullName>
    </submittedName>
</protein>
<accession>A0A2J6QK16</accession>
<proteinExistence type="predicted"/>
<evidence type="ECO:0000256" key="1">
    <source>
        <dbReference type="SAM" id="Phobius"/>
    </source>
</evidence>
<evidence type="ECO:0000313" key="3">
    <source>
        <dbReference type="Proteomes" id="UP000235672"/>
    </source>
</evidence>
<organism evidence="2 3">
    <name type="scientific">Hyaloscypha hepaticicola</name>
    <dbReference type="NCBI Taxonomy" id="2082293"/>
    <lineage>
        <taxon>Eukaryota</taxon>
        <taxon>Fungi</taxon>
        <taxon>Dikarya</taxon>
        <taxon>Ascomycota</taxon>
        <taxon>Pezizomycotina</taxon>
        <taxon>Leotiomycetes</taxon>
        <taxon>Helotiales</taxon>
        <taxon>Hyaloscyphaceae</taxon>
        <taxon>Hyaloscypha</taxon>
    </lineage>
</organism>
<keyword evidence="3" id="KW-1185">Reference proteome</keyword>
<feature type="transmembrane region" description="Helical" evidence="1">
    <location>
        <begin position="20"/>
        <end position="38"/>
    </location>
</feature>
<keyword evidence="1" id="KW-0472">Membrane</keyword>
<feature type="transmembrane region" description="Helical" evidence="1">
    <location>
        <begin position="133"/>
        <end position="153"/>
    </location>
</feature>
<feature type="transmembrane region" description="Helical" evidence="1">
    <location>
        <begin position="103"/>
        <end position="121"/>
    </location>
</feature>
<dbReference type="AlphaFoldDB" id="A0A2J6QK16"/>
<dbReference type="EMBL" id="KZ613467">
    <property type="protein sequence ID" value="PMD26600.1"/>
    <property type="molecule type" value="Genomic_DNA"/>
</dbReference>
<feature type="transmembrane region" description="Helical" evidence="1">
    <location>
        <begin position="240"/>
        <end position="265"/>
    </location>
</feature>
<feature type="transmembrane region" description="Helical" evidence="1">
    <location>
        <begin position="327"/>
        <end position="349"/>
    </location>
</feature>
<feature type="transmembrane region" description="Helical" evidence="1">
    <location>
        <begin position="294"/>
        <end position="315"/>
    </location>
</feature>
<keyword evidence="1" id="KW-0812">Transmembrane</keyword>
<reference evidence="2 3" key="1">
    <citation type="submission" date="2016-05" db="EMBL/GenBank/DDBJ databases">
        <title>A degradative enzymes factory behind the ericoid mycorrhizal symbiosis.</title>
        <authorList>
            <consortium name="DOE Joint Genome Institute"/>
            <person name="Martino E."/>
            <person name="Morin E."/>
            <person name="Grelet G."/>
            <person name="Kuo A."/>
            <person name="Kohler A."/>
            <person name="Daghino S."/>
            <person name="Barry K."/>
            <person name="Choi C."/>
            <person name="Cichocki N."/>
            <person name="Clum A."/>
            <person name="Copeland A."/>
            <person name="Hainaut M."/>
            <person name="Haridas S."/>
            <person name="Labutti K."/>
            <person name="Lindquist E."/>
            <person name="Lipzen A."/>
            <person name="Khouja H.-R."/>
            <person name="Murat C."/>
            <person name="Ohm R."/>
            <person name="Olson A."/>
            <person name="Spatafora J."/>
            <person name="Veneault-Fourrey C."/>
            <person name="Henrissat B."/>
            <person name="Grigoriev I."/>
            <person name="Martin F."/>
            <person name="Perotto S."/>
        </authorList>
    </citation>
    <scope>NUCLEOTIDE SEQUENCE [LARGE SCALE GENOMIC DNA]</scope>
    <source>
        <strain evidence="2 3">UAMH 7357</strain>
    </source>
</reference>
<dbReference type="Proteomes" id="UP000235672">
    <property type="component" value="Unassembled WGS sequence"/>
</dbReference>
<dbReference type="STRING" id="1745343.A0A2J6QK16"/>
<name>A0A2J6QK16_9HELO</name>
<evidence type="ECO:0000313" key="2">
    <source>
        <dbReference type="EMBL" id="PMD26600.1"/>
    </source>
</evidence>
<feature type="transmembrane region" description="Helical" evidence="1">
    <location>
        <begin position="45"/>
        <end position="67"/>
    </location>
</feature>
<sequence>MADFEVSRDVECVFPMSGQYGRAPRVLYYALILFVIGFRRQDWLAAGAAAVCLTYGGSAAIHALLLAPSLALARPSVPDGIVTRTNGSDITVKALAIDLDADATLAIVSAGFVAIIPMALWSAQFRRSGAVPILVLWTILMFAGMICSVVVLYRSNGSGTGPLLQYRFCTPGYIDTLPFSGNPTISTNNNWNETIWTYFTNSTIKSPSCVYPCLSSTDFLRQAGDLRVIEAFDIKFASPLYLGMSILAIMIWLLIPIFSVMIFVLRLYSSTSSSIPLHSPFYSLKDKWNRACSFYGKGFILVFFVIFLISTEFFIGMDLQSEEMQLVGQWAPLVGVGLVLVAALVGKYWPRGGRFLLRFRERREVVRRGGIKEGVGESLSRVWKERNERSTSPAWSRMGIAFLQGDDMD</sequence>